<keyword evidence="11" id="KW-1185">Reference proteome</keyword>
<comment type="caution">
    <text evidence="10">The sequence shown here is derived from an EMBL/GenBank/DDBJ whole genome shotgun (WGS) entry which is preliminary data.</text>
</comment>
<dbReference type="RefSeq" id="WP_198883080.1">
    <property type="nucleotide sequence ID" value="NZ_JAEKJA010000013.1"/>
</dbReference>
<evidence type="ECO:0000259" key="8">
    <source>
        <dbReference type="Pfam" id="PF00206"/>
    </source>
</evidence>
<dbReference type="InterPro" id="IPR009049">
    <property type="entry name" value="Argininosuccinate_lyase"/>
</dbReference>
<dbReference type="FunFam" id="1.10.40.30:FF:000001">
    <property type="entry name" value="Argininosuccinate lyase"/>
    <property type="match status" value="1"/>
</dbReference>
<dbReference type="PANTHER" id="PTHR43814:SF1">
    <property type="entry name" value="ARGININOSUCCINATE LYASE"/>
    <property type="match status" value="1"/>
</dbReference>
<accession>A0A934ME72</accession>
<evidence type="ECO:0000256" key="1">
    <source>
        <dbReference type="ARBA" id="ARBA00000985"/>
    </source>
</evidence>
<dbReference type="GO" id="GO:0042450">
    <property type="term" value="P:L-arginine biosynthetic process via ornithine"/>
    <property type="evidence" value="ECO:0007669"/>
    <property type="project" value="UniProtKB-UniRule"/>
</dbReference>
<dbReference type="InterPro" id="IPR008948">
    <property type="entry name" value="L-Aspartase-like"/>
</dbReference>
<keyword evidence="6 7" id="KW-0456">Lyase</keyword>
<dbReference type="Pfam" id="PF14698">
    <property type="entry name" value="ASL_C2"/>
    <property type="match status" value="1"/>
</dbReference>
<proteinExistence type="inferred from homology"/>
<dbReference type="InterPro" id="IPR024083">
    <property type="entry name" value="Fumarase/histidase_N"/>
</dbReference>
<dbReference type="PROSITE" id="PS00163">
    <property type="entry name" value="FUMARATE_LYASES"/>
    <property type="match status" value="1"/>
</dbReference>
<dbReference type="Gene3D" id="1.20.200.10">
    <property type="entry name" value="Fumarase/aspartase (Central domain)"/>
    <property type="match status" value="1"/>
</dbReference>
<keyword evidence="5 7" id="KW-0028">Amino-acid biosynthesis</keyword>
<evidence type="ECO:0000256" key="2">
    <source>
        <dbReference type="ARBA" id="ARBA00004941"/>
    </source>
</evidence>
<dbReference type="HAMAP" id="MF_00006">
    <property type="entry name" value="Arg_succ_lyase"/>
    <property type="match status" value="1"/>
</dbReference>
<evidence type="ECO:0000256" key="7">
    <source>
        <dbReference type="HAMAP-Rule" id="MF_00006"/>
    </source>
</evidence>
<dbReference type="AlphaFoldDB" id="A0A934ME72"/>
<dbReference type="FunFam" id="1.10.275.10:FF:000002">
    <property type="entry name" value="Argininosuccinate lyase"/>
    <property type="match status" value="1"/>
</dbReference>
<gene>
    <name evidence="7 10" type="primary">argH</name>
    <name evidence="10" type="ORF">JCR33_15835</name>
</gene>
<protein>
    <recommendedName>
        <fullName evidence="3 7">Argininosuccinate lyase</fullName>
        <shortName evidence="7">ASAL</shortName>
        <ecNumber evidence="3 7">4.3.2.1</ecNumber>
    </recommendedName>
    <alternativeName>
        <fullName evidence="7">Arginosuccinase</fullName>
    </alternativeName>
</protein>
<dbReference type="Gene3D" id="1.10.40.30">
    <property type="entry name" value="Fumarase/aspartase (C-terminal domain)"/>
    <property type="match status" value="1"/>
</dbReference>
<dbReference type="Pfam" id="PF00206">
    <property type="entry name" value="Lyase_1"/>
    <property type="match status" value="1"/>
</dbReference>
<dbReference type="GO" id="GO:0004056">
    <property type="term" value="F:argininosuccinate lyase activity"/>
    <property type="evidence" value="ECO:0007669"/>
    <property type="project" value="UniProtKB-UniRule"/>
</dbReference>
<sequence length="483" mass="51518">MTDRAPNPSAPTAKAGNALWGGRFEAGPGEIMEEINASIDVDKRLARQDIAGSMAHVAMLAETGIVSHADAAAISAGLTTIAGEIEAGTFPFSRALEDIHMNIEARLKDLIGEPAGRLHTARSRNDQVATDFKLWVRDALDGLDGEMADLQRAFVTVAERHAATVMPGFTHLQSAQPVTFGHHCLAYVEMVARDRGRIADARRRMNESPLGAAALAGTAFPIDREMTAAALGFDGPMRNSLDAVSSRDFALEALAAAAIAATHLSRFAEELVIWCSAPFRFVTLSDAFTTGSSIMPQKKNPDAAELVRAKVGRIIGALTTLLVVMKGVPLAYSKDMQEDKPPLFDALPALSLCVRATAGMVRDLTVNEDAMRALASKGHTTATDLADWLVREVGLPFREAHHITGEAVLAAERAGKEIADLTLAELRAVDGRITEDALTVLTVDRSVASRTSLGGTAPERVRTEAQRWRALLDATATQTDTAA</sequence>
<dbReference type="EC" id="4.3.2.1" evidence="3 7"/>
<evidence type="ECO:0000256" key="3">
    <source>
        <dbReference type="ARBA" id="ARBA00012338"/>
    </source>
</evidence>
<feature type="domain" description="Fumarate lyase N-terminal" evidence="8">
    <location>
        <begin position="22"/>
        <end position="316"/>
    </location>
</feature>
<dbReference type="PRINTS" id="PR00145">
    <property type="entry name" value="ARGSUCLYASE"/>
</dbReference>
<dbReference type="Gene3D" id="1.10.275.10">
    <property type="entry name" value="Fumarase/aspartase (N-terminal domain)"/>
    <property type="match status" value="1"/>
</dbReference>
<dbReference type="InterPro" id="IPR022761">
    <property type="entry name" value="Fumarate_lyase_N"/>
</dbReference>
<evidence type="ECO:0000256" key="6">
    <source>
        <dbReference type="ARBA" id="ARBA00023239"/>
    </source>
</evidence>
<evidence type="ECO:0000256" key="5">
    <source>
        <dbReference type="ARBA" id="ARBA00022605"/>
    </source>
</evidence>
<evidence type="ECO:0000313" key="10">
    <source>
        <dbReference type="EMBL" id="MBJ3777177.1"/>
    </source>
</evidence>
<keyword evidence="4 7" id="KW-0055">Arginine biosynthesis</keyword>
<dbReference type="Proteomes" id="UP000609531">
    <property type="component" value="Unassembled WGS sequence"/>
</dbReference>
<name>A0A934ME72_9HYPH</name>
<evidence type="ECO:0000259" key="9">
    <source>
        <dbReference type="Pfam" id="PF14698"/>
    </source>
</evidence>
<evidence type="ECO:0000313" key="11">
    <source>
        <dbReference type="Proteomes" id="UP000609531"/>
    </source>
</evidence>
<dbReference type="CDD" id="cd01359">
    <property type="entry name" value="Argininosuccinate_lyase"/>
    <property type="match status" value="1"/>
</dbReference>
<comment type="similarity">
    <text evidence="7">Belongs to the lyase 1 family. Argininosuccinate lyase subfamily.</text>
</comment>
<dbReference type="SUPFAM" id="SSF48557">
    <property type="entry name" value="L-aspartase-like"/>
    <property type="match status" value="1"/>
</dbReference>
<keyword evidence="7" id="KW-0963">Cytoplasm</keyword>
<dbReference type="PANTHER" id="PTHR43814">
    <property type="entry name" value="ARGININOSUCCINATE LYASE"/>
    <property type="match status" value="1"/>
</dbReference>
<dbReference type="PRINTS" id="PR00149">
    <property type="entry name" value="FUMRATELYASE"/>
</dbReference>
<dbReference type="NCBIfam" id="TIGR00838">
    <property type="entry name" value="argH"/>
    <property type="match status" value="1"/>
</dbReference>
<comment type="subcellular location">
    <subcellularLocation>
        <location evidence="7">Cytoplasm</location>
    </subcellularLocation>
</comment>
<reference evidence="10" key="1">
    <citation type="submission" date="2020-12" db="EMBL/GenBank/DDBJ databases">
        <title>Bacterial taxonomy.</title>
        <authorList>
            <person name="Pan X."/>
        </authorList>
    </citation>
    <scope>NUCLEOTIDE SEQUENCE</scope>
    <source>
        <strain evidence="10">B2012</strain>
    </source>
</reference>
<feature type="domain" description="Argininosuccinate lyase C-terminal" evidence="9">
    <location>
        <begin position="379"/>
        <end position="448"/>
    </location>
</feature>
<comment type="catalytic activity">
    <reaction evidence="1 7">
        <text>2-(N(omega)-L-arginino)succinate = fumarate + L-arginine</text>
        <dbReference type="Rhea" id="RHEA:24020"/>
        <dbReference type="ChEBI" id="CHEBI:29806"/>
        <dbReference type="ChEBI" id="CHEBI:32682"/>
        <dbReference type="ChEBI" id="CHEBI:57472"/>
        <dbReference type="EC" id="4.3.2.1"/>
    </reaction>
</comment>
<dbReference type="InterPro" id="IPR029419">
    <property type="entry name" value="Arg_succ_lyase_C"/>
</dbReference>
<organism evidence="10 11">
    <name type="scientific">Acuticoccus mangrovi</name>
    <dbReference type="NCBI Taxonomy" id="2796142"/>
    <lineage>
        <taxon>Bacteria</taxon>
        <taxon>Pseudomonadati</taxon>
        <taxon>Pseudomonadota</taxon>
        <taxon>Alphaproteobacteria</taxon>
        <taxon>Hyphomicrobiales</taxon>
        <taxon>Amorphaceae</taxon>
        <taxon>Acuticoccus</taxon>
    </lineage>
</organism>
<dbReference type="InterPro" id="IPR000362">
    <property type="entry name" value="Fumarate_lyase_fam"/>
</dbReference>
<dbReference type="GO" id="GO:0005829">
    <property type="term" value="C:cytosol"/>
    <property type="evidence" value="ECO:0007669"/>
    <property type="project" value="TreeGrafter"/>
</dbReference>
<dbReference type="FunFam" id="1.20.200.10:FF:000015">
    <property type="entry name" value="argininosuccinate lyase isoform X2"/>
    <property type="match status" value="1"/>
</dbReference>
<comment type="pathway">
    <text evidence="2 7">Amino-acid biosynthesis; L-arginine biosynthesis; L-arginine from L-ornithine and carbamoyl phosphate: step 3/3.</text>
</comment>
<dbReference type="EMBL" id="JAEKJA010000013">
    <property type="protein sequence ID" value="MBJ3777177.1"/>
    <property type="molecule type" value="Genomic_DNA"/>
</dbReference>
<evidence type="ECO:0000256" key="4">
    <source>
        <dbReference type="ARBA" id="ARBA00022571"/>
    </source>
</evidence>
<dbReference type="InterPro" id="IPR020557">
    <property type="entry name" value="Fumarate_lyase_CS"/>
</dbReference>